<organism evidence="3 4">
    <name type="scientific">Stylonychia lemnae</name>
    <name type="common">Ciliate</name>
    <dbReference type="NCBI Taxonomy" id="5949"/>
    <lineage>
        <taxon>Eukaryota</taxon>
        <taxon>Sar</taxon>
        <taxon>Alveolata</taxon>
        <taxon>Ciliophora</taxon>
        <taxon>Intramacronucleata</taxon>
        <taxon>Spirotrichea</taxon>
        <taxon>Stichotrichia</taxon>
        <taxon>Sporadotrichida</taxon>
        <taxon>Oxytrichidae</taxon>
        <taxon>Stylonychinae</taxon>
        <taxon>Stylonychia</taxon>
    </lineage>
</organism>
<feature type="region of interest" description="Disordered" evidence="1">
    <location>
        <begin position="365"/>
        <end position="419"/>
    </location>
</feature>
<feature type="compositionally biased region" description="Basic and acidic residues" evidence="1">
    <location>
        <begin position="378"/>
        <end position="404"/>
    </location>
</feature>
<feature type="region of interest" description="Disordered" evidence="1">
    <location>
        <begin position="451"/>
        <end position="474"/>
    </location>
</feature>
<dbReference type="AlphaFoldDB" id="A0A078BAR6"/>
<feature type="compositionally biased region" description="Low complexity" evidence="1">
    <location>
        <begin position="405"/>
        <end position="419"/>
    </location>
</feature>
<sequence length="622" mass="72849">MSTVTEIELIKSYVHDYFDSLDERIKNYFDESSVNNKQKQQQNLGASTGMQSANCKSTLKDKGTLQYGETFDGKLFMRDKIQFNEIKLNYVVIAKACDQSLNHVEKAVQDLQSQLITMLSSDKTQQFRINFKIGQLIINSNKIMNFIPESYQILKRVRGQNKSQIVYDAYTNLDDKHLMDSDKNSRKNYNSSTKQLQLENNFNKTSRYSVNSETLSQLLQKTSKRGLNKSQLITQPDNMNKSCYGSHYFNTPLINSLNKQVSNELKLRKSTYNLNSALSGNKPYQDEQFLPNLNEGNAMRSQSQLQGDSVEAYGKIPVIQAQFIKDNQQSNVSNQELQLNISKNTSHLHKHTASQGKIQSLLSKFDPDTNRRYQTPSRDFDYHYQNDSYKNHDRSQNSPDDSKRSNSMYKSSSTSFTHAYSSNHHKNQILKMSQNTESVYQQAMDRYISNVTTKEQESKSDIENMRKSQMEHRRHQDYLLQRKRQQQESTLKFLMEQARQKKEKDQFQKKIIQQATAQETHFGPQEDEDYVIKMKKQLHDLQSKYREGLISQLGHIRQSQTYKKEQQKEVDIQLVNENIQKQNEIKEQIMQRKLDSKRLCKEVWDEQVQLKLKHKSLKGYLF</sequence>
<accession>A0A078BAR6</accession>
<protein>
    <recommendedName>
        <fullName evidence="2">CCDC81 HU domain-containing protein</fullName>
    </recommendedName>
</protein>
<feature type="compositionally biased region" description="Basic and acidic residues" evidence="1">
    <location>
        <begin position="454"/>
        <end position="474"/>
    </location>
</feature>
<feature type="domain" description="CCDC81 HU" evidence="2">
    <location>
        <begin position="87"/>
        <end position="146"/>
    </location>
</feature>
<reference evidence="3 4" key="1">
    <citation type="submission" date="2014-06" db="EMBL/GenBank/DDBJ databases">
        <authorList>
            <person name="Swart Estienne"/>
        </authorList>
    </citation>
    <scope>NUCLEOTIDE SEQUENCE [LARGE SCALE GENOMIC DNA]</scope>
    <source>
        <strain evidence="3 4">130c</strain>
    </source>
</reference>
<keyword evidence="4" id="KW-1185">Reference proteome</keyword>
<evidence type="ECO:0000259" key="2">
    <source>
        <dbReference type="Pfam" id="PF18289"/>
    </source>
</evidence>
<evidence type="ECO:0000313" key="3">
    <source>
        <dbReference type="EMBL" id="CDW90347.1"/>
    </source>
</evidence>
<name>A0A078BAR6_STYLE</name>
<dbReference type="EMBL" id="CCKQ01018391">
    <property type="protein sequence ID" value="CDW90347.1"/>
    <property type="molecule type" value="Genomic_DNA"/>
</dbReference>
<proteinExistence type="predicted"/>
<dbReference type="InParanoid" id="A0A078BAR6"/>
<dbReference type="Pfam" id="PF18289">
    <property type="entry name" value="HU-CCDC81_euk_2"/>
    <property type="match status" value="1"/>
</dbReference>
<evidence type="ECO:0000313" key="4">
    <source>
        <dbReference type="Proteomes" id="UP000039865"/>
    </source>
</evidence>
<dbReference type="Proteomes" id="UP000039865">
    <property type="component" value="Unassembled WGS sequence"/>
</dbReference>
<gene>
    <name evidence="3" type="primary">Contig8348.g8898</name>
    <name evidence="3" type="ORF">STYLEM_19489</name>
</gene>
<dbReference type="InterPro" id="IPR040673">
    <property type="entry name" value="CCDC81_HU_dom_2"/>
</dbReference>
<evidence type="ECO:0000256" key="1">
    <source>
        <dbReference type="SAM" id="MobiDB-lite"/>
    </source>
</evidence>